<dbReference type="EMBL" id="JABXWR010000001">
    <property type="protein sequence ID" value="NVO66407.1"/>
    <property type="molecule type" value="Genomic_DNA"/>
</dbReference>
<sequence length="210" mass="24123">MRRVNAEEAFLARVRDETFWIYEKCPIGVSPEVWERERSRQYLIIEYPFFAALQDGKITVSRFKNPQHLELVKLRLARARVINLSRDGDLGVPLSSGEIQETICEWCGGPFADGLGPRETGKRVFCSDTCKQRFRSFERHYSKLAESGDLTENLQLLHDLGVPGIELMKILRPRCAHCGGVIGEDRPITARFCSDKCRYDFHNEKKKSGK</sequence>
<protein>
    <submittedName>
        <fullName evidence="1">Uncharacterized protein</fullName>
    </submittedName>
</protein>
<name>A0A7K4HMY0_9EURY</name>
<accession>A0A7K4HMY0</accession>
<gene>
    <name evidence="1" type="ORF">HWN36_03550</name>
</gene>
<evidence type="ECO:0000313" key="1">
    <source>
        <dbReference type="EMBL" id="NVO66407.1"/>
    </source>
</evidence>
<keyword evidence="2" id="KW-1185">Reference proteome</keyword>
<comment type="caution">
    <text evidence="1">The sequence shown here is derived from an EMBL/GenBank/DDBJ whole genome shotgun (WGS) entry which is preliminary data.</text>
</comment>
<evidence type="ECO:0000313" key="2">
    <source>
        <dbReference type="Proteomes" id="UP000570823"/>
    </source>
</evidence>
<organism evidence="1 2">
    <name type="scientific">Methanofollis tationis</name>
    <dbReference type="NCBI Taxonomy" id="81417"/>
    <lineage>
        <taxon>Archaea</taxon>
        <taxon>Methanobacteriati</taxon>
        <taxon>Methanobacteriota</taxon>
        <taxon>Stenosarchaea group</taxon>
        <taxon>Methanomicrobia</taxon>
        <taxon>Methanomicrobiales</taxon>
        <taxon>Methanomicrobiaceae</taxon>
        <taxon>Methanofollis</taxon>
    </lineage>
</organism>
<dbReference type="Proteomes" id="UP000570823">
    <property type="component" value="Unassembled WGS sequence"/>
</dbReference>
<dbReference type="RefSeq" id="WP_176788105.1">
    <property type="nucleotide sequence ID" value="NZ_JABXWR010000001.1"/>
</dbReference>
<dbReference type="AlphaFoldDB" id="A0A7K4HMY0"/>
<proteinExistence type="predicted"/>
<reference evidence="1 2" key="1">
    <citation type="submission" date="2020-06" db="EMBL/GenBank/DDBJ databases">
        <title>Methanofollis fontis sp. nov., a methanogen isolated from marine sediments near a cold seep at Four-Way Closure Ridge offshore southwestern Taiwan.</title>
        <authorList>
            <person name="Chen S.-C."/>
            <person name="Teng N.-H."/>
            <person name="Lin Y.-S."/>
            <person name="Lai M.-C."/>
            <person name="Chen H.-H."/>
            <person name="Wang C.-C."/>
        </authorList>
    </citation>
    <scope>NUCLEOTIDE SEQUENCE [LARGE SCALE GENOMIC DNA]</scope>
    <source>
        <strain evidence="1 2">DSM 2702</strain>
    </source>
</reference>